<feature type="compositionally biased region" description="Polar residues" evidence="10">
    <location>
        <begin position="364"/>
        <end position="377"/>
    </location>
</feature>
<evidence type="ECO:0000259" key="11">
    <source>
        <dbReference type="Pfam" id="PF13878"/>
    </source>
</evidence>
<dbReference type="Pfam" id="PF13880">
    <property type="entry name" value="Acetyltransf_13"/>
    <property type="match status" value="1"/>
</dbReference>
<dbReference type="GO" id="GO:0008270">
    <property type="term" value="F:zinc ion binding"/>
    <property type="evidence" value="ECO:0007669"/>
    <property type="project" value="UniProtKB-KW"/>
</dbReference>
<keyword evidence="9" id="KW-0012">Acyltransferase</keyword>
<dbReference type="InterPro" id="IPR028005">
    <property type="entry name" value="AcTrfase_ESCO_Znf_dom"/>
</dbReference>
<name>A0A5N5DEF2_9PEZI</name>
<feature type="region of interest" description="Disordered" evidence="10">
    <location>
        <begin position="281"/>
        <end position="319"/>
    </location>
</feature>
<evidence type="ECO:0000313" key="13">
    <source>
        <dbReference type="EMBL" id="KAB2576236.1"/>
    </source>
</evidence>
<evidence type="ECO:0000256" key="3">
    <source>
        <dbReference type="ARBA" id="ARBA00022679"/>
    </source>
</evidence>
<evidence type="ECO:0000256" key="1">
    <source>
        <dbReference type="ARBA" id="ARBA00004123"/>
    </source>
</evidence>
<feature type="compositionally biased region" description="Basic and acidic residues" evidence="10">
    <location>
        <begin position="378"/>
        <end position="388"/>
    </location>
</feature>
<evidence type="ECO:0000256" key="7">
    <source>
        <dbReference type="ARBA" id="ARBA00023242"/>
    </source>
</evidence>
<feature type="domain" description="N-acetyltransferase ESCO acetyl-transferase" evidence="12">
    <location>
        <begin position="421"/>
        <end position="503"/>
    </location>
</feature>
<dbReference type="PANTHER" id="PTHR45884:SF2">
    <property type="entry name" value="N-ACETYLTRANSFERASE ECO"/>
    <property type="match status" value="1"/>
</dbReference>
<gene>
    <name evidence="13" type="ORF">DBV05_g5076</name>
</gene>
<feature type="domain" description="N-acetyltransferase ESCO zinc-finger" evidence="11">
    <location>
        <begin position="161"/>
        <end position="199"/>
    </location>
</feature>
<dbReference type="GO" id="GO:0061733">
    <property type="term" value="F:protein-lysine-acetyltransferase activity"/>
    <property type="evidence" value="ECO:0007669"/>
    <property type="project" value="TreeGrafter"/>
</dbReference>
<evidence type="ECO:0000256" key="6">
    <source>
        <dbReference type="ARBA" id="ARBA00022833"/>
    </source>
</evidence>
<dbReference type="AlphaFoldDB" id="A0A5N5DEF2"/>
<accession>A0A5N5DEF2</accession>
<feature type="region of interest" description="Disordered" evidence="10">
    <location>
        <begin position="1"/>
        <end position="83"/>
    </location>
</feature>
<dbReference type="InterPro" id="IPR028009">
    <property type="entry name" value="ESCO_Acetyltransf_dom"/>
</dbReference>
<keyword evidence="8" id="KW-0131">Cell cycle</keyword>
<sequence length="504" mass="54093">MKTYSRLKRASYPSSEPPTKRRRILDDDAISSDTALLRSDAARSPPHTSPPRETTLVSSTPPSSPPPPAQVTAESTSPLQLPKRKTTFSFFARRAEAAARTATTTTSTETSPQPLVEQRNTNNAQASSSASSPTIPPAVPSGKSDGKGRGNKQQPQRRLTQLQLDLGITPVQRTCKTCGMAYVPSNAEDAALHKRFHAMNVGGVDVGKGFFLSMSGGGGGGEVVWEKGVDGDFVVAVGRRGKAAAKTRVRKVLQVVERELGAVEIPEDELWGQVVVEGEAGGKGARKEEGTRDGQKTDVDDGVEPKPQRAAGGNGNSQIRARGEVVTRADRFKAYLYIRGSKCIGLCLAERITGAHRVVASPNDGPNLSNSTAAATTEDSRAQKDSKDTTQSPTDTPSNHHATRTMPTTTPGTLTTSPTMHPADLGISRIWVSSSHRRHGIAIALLNAVARDFCAYRCEEYDANGDENGKRLPKERIAFSQPTDGGARLARKWFRAETGWGVYW</sequence>
<evidence type="ECO:0000256" key="9">
    <source>
        <dbReference type="ARBA" id="ARBA00023315"/>
    </source>
</evidence>
<dbReference type="PANTHER" id="PTHR45884">
    <property type="entry name" value="N-ACETYLTRANSFERASE ECO"/>
    <property type="match status" value="1"/>
</dbReference>
<feature type="region of interest" description="Disordered" evidence="10">
    <location>
        <begin position="96"/>
        <end position="158"/>
    </location>
</feature>
<reference evidence="13 14" key="1">
    <citation type="journal article" date="2019" name="Sci. Rep.">
        <title>A multi-omics analysis of the grapevine pathogen Lasiodiplodia theobromae reveals that temperature affects the expression of virulence- and pathogenicity-related genes.</title>
        <authorList>
            <person name="Felix C."/>
            <person name="Meneses R."/>
            <person name="Goncalves M.F.M."/>
            <person name="Tilleman L."/>
            <person name="Duarte A.S."/>
            <person name="Jorrin-Novo J.V."/>
            <person name="Van de Peer Y."/>
            <person name="Deforce D."/>
            <person name="Van Nieuwerburgh F."/>
            <person name="Esteves A.C."/>
            <person name="Alves A."/>
        </authorList>
    </citation>
    <scope>NUCLEOTIDE SEQUENCE [LARGE SCALE GENOMIC DNA]</scope>
    <source>
        <strain evidence="13 14">LA-SOL3</strain>
    </source>
</reference>
<comment type="caution">
    <text evidence="13">The sequence shown here is derived from an EMBL/GenBank/DDBJ whole genome shotgun (WGS) entry which is preliminary data.</text>
</comment>
<feature type="compositionally biased region" description="Low complexity" evidence="10">
    <location>
        <begin position="124"/>
        <end position="133"/>
    </location>
</feature>
<feature type="compositionally biased region" description="Basic and acidic residues" evidence="10">
    <location>
        <begin position="285"/>
        <end position="307"/>
    </location>
</feature>
<evidence type="ECO:0000256" key="2">
    <source>
        <dbReference type="ARBA" id="ARBA00005816"/>
    </source>
</evidence>
<dbReference type="GO" id="GO:0000785">
    <property type="term" value="C:chromatin"/>
    <property type="evidence" value="ECO:0007669"/>
    <property type="project" value="TreeGrafter"/>
</dbReference>
<evidence type="ECO:0000256" key="4">
    <source>
        <dbReference type="ARBA" id="ARBA00022723"/>
    </source>
</evidence>
<keyword evidence="4" id="KW-0479">Metal-binding</keyword>
<dbReference type="EMBL" id="VCHE01000025">
    <property type="protein sequence ID" value="KAB2576236.1"/>
    <property type="molecule type" value="Genomic_DNA"/>
</dbReference>
<evidence type="ECO:0000256" key="5">
    <source>
        <dbReference type="ARBA" id="ARBA00022771"/>
    </source>
</evidence>
<keyword evidence="6" id="KW-0862">Zinc</keyword>
<keyword evidence="7" id="KW-0539">Nucleus</keyword>
<proteinExistence type="inferred from homology"/>
<keyword evidence="5" id="KW-0863">Zinc-finger</keyword>
<organism evidence="13 14">
    <name type="scientific">Lasiodiplodia theobromae</name>
    <dbReference type="NCBI Taxonomy" id="45133"/>
    <lineage>
        <taxon>Eukaryota</taxon>
        <taxon>Fungi</taxon>
        <taxon>Dikarya</taxon>
        <taxon>Ascomycota</taxon>
        <taxon>Pezizomycotina</taxon>
        <taxon>Dothideomycetes</taxon>
        <taxon>Dothideomycetes incertae sedis</taxon>
        <taxon>Botryosphaeriales</taxon>
        <taxon>Botryosphaeriaceae</taxon>
        <taxon>Lasiodiplodia</taxon>
    </lineage>
</organism>
<feature type="compositionally biased region" description="Low complexity" evidence="10">
    <location>
        <begin position="404"/>
        <end position="419"/>
    </location>
</feature>
<protein>
    <recommendedName>
        <fullName evidence="15">N-acetyltransferase ECO1</fullName>
    </recommendedName>
</protein>
<keyword evidence="3" id="KW-0808">Transferase</keyword>
<feature type="compositionally biased region" description="Low complexity" evidence="10">
    <location>
        <begin position="96"/>
        <end position="111"/>
    </location>
</feature>
<feature type="compositionally biased region" description="Polar residues" evidence="10">
    <location>
        <begin position="389"/>
        <end position="400"/>
    </location>
</feature>
<evidence type="ECO:0008006" key="15">
    <source>
        <dbReference type="Google" id="ProtNLM"/>
    </source>
</evidence>
<dbReference type="OrthoDB" id="428854at2759"/>
<dbReference type="GO" id="GO:0005634">
    <property type="term" value="C:nucleus"/>
    <property type="evidence" value="ECO:0007669"/>
    <property type="project" value="UniProtKB-SubCell"/>
</dbReference>
<feature type="region of interest" description="Disordered" evidence="10">
    <location>
        <begin position="359"/>
        <end position="420"/>
    </location>
</feature>
<comment type="subcellular location">
    <subcellularLocation>
        <location evidence="1">Nucleus</location>
    </subcellularLocation>
</comment>
<dbReference type="Pfam" id="PF13878">
    <property type="entry name" value="zf-C2H2_3"/>
    <property type="match status" value="1"/>
</dbReference>
<evidence type="ECO:0000256" key="8">
    <source>
        <dbReference type="ARBA" id="ARBA00023306"/>
    </source>
</evidence>
<evidence type="ECO:0000256" key="10">
    <source>
        <dbReference type="SAM" id="MobiDB-lite"/>
    </source>
</evidence>
<comment type="similarity">
    <text evidence="2">Belongs to the acetyltransferase family. ECO subfamily.</text>
</comment>
<dbReference type="GO" id="GO:0007064">
    <property type="term" value="P:mitotic sister chromatid cohesion"/>
    <property type="evidence" value="ECO:0007669"/>
    <property type="project" value="TreeGrafter"/>
</dbReference>
<dbReference type="Proteomes" id="UP000325902">
    <property type="component" value="Unassembled WGS sequence"/>
</dbReference>
<evidence type="ECO:0000313" key="14">
    <source>
        <dbReference type="Proteomes" id="UP000325902"/>
    </source>
</evidence>
<keyword evidence="14" id="KW-1185">Reference proteome</keyword>
<evidence type="ECO:0000259" key="12">
    <source>
        <dbReference type="Pfam" id="PF13880"/>
    </source>
</evidence>